<accession>A0A5P8YCD6</accession>
<dbReference type="PaxDb" id="214092-YPO3815"/>
<gene>
    <name evidence="1" type="ordered locus">YPO3815</name>
</gene>
<protein>
    <submittedName>
        <fullName evidence="1">Uncharacterized protein</fullName>
    </submittedName>
</protein>
<dbReference type="STRING" id="214092.YPO3815"/>
<sequence length="47" mass="5265">MAYTFGYNNSLGYNNNVQVYHFLLDSNTRTMMLSTVNSIVIANISAT</sequence>
<dbReference type="PIR" id="AF0464">
    <property type="entry name" value="AF0464"/>
</dbReference>
<organism evidence="1 2">
    <name type="scientific">Yersinia pestis</name>
    <dbReference type="NCBI Taxonomy" id="632"/>
    <lineage>
        <taxon>Bacteria</taxon>
        <taxon>Pseudomonadati</taxon>
        <taxon>Pseudomonadota</taxon>
        <taxon>Gammaproteobacteria</taxon>
        <taxon>Enterobacterales</taxon>
        <taxon>Yersiniaceae</taxon>
        <taxon>Yersinia</taxon>
    </lineage>
</organism>
<accession>A0A3G5L7A1</accession>
<keyword evidence="2" id="KW-1185">Reference proteome</keyword>
<dbReference type="EMBL" id="AL590842">
    <property type="protein sequence ID" value="CAL22401.1"/>
    <property type="molecule type" value="Genomic_DNA"/>
</dbReference>
<dbReference type="AlphaFoldDB" id="A0A384KET5"/>
<dbReference type="Proteomes" id="UP000000815">
    <property type="component" value="Chromosome"/>
</dbReference>
<dbReference type="PATRIC" id="fig|632.153.peg.89"/>
<evidence type="ECO:0000313" key="2">
    <source>
        <dbReference type="Proteomes" id="UP000000815"/>
    </source>
</evidence>
<accession>Q74R50</accession>
<reference evidence="1 2" key="1">
    <citation type="journal article" date="2001" name="Nature">
        <title>Genome sequence of Yersinia pestis, the causative agent of plague.</title>
        <authorList>
            <person name="Parkhill J."/>
            <person name="Wren B.W."/>
            <person name="Thomson N.R."/>
            <person name="Titball R.W."/>
            <person name="Holden M.T.G."/>
            <person name="Prentice M.B."/>
            <person name="Sebaihia M."/>
            <person name="James K.D."/>
            <person name="Churcher C."/>
            <person name="Mungall K.L."/>
            <person name="Baker S."/>
            <person name="Basham D."/>
            <person name="Bentley S.D."/>
            <person name="Brooks K."/>
            <person name="Cerdeno-Tarraga A.M."/>
            <person name="Chillingworth T."/>
            <person name="Cronin A."/>
            <person name="Davies R.M."/>
            <person name="Davis P."/>
            <person name="Dougan G."/>
            <person name="Feltwell T."/>
            <person name="Hamlin N."/>
            <person name="Holroyd S."/>
            <person name="Jagels K."/>
            <person name="Leather S."/>
            <person name="Karlyshev A.V."/>
            <person name="Moule S."/>
            <person name="Oyston P.C.F."/>
            <person name="Quail M."/>
            <person name="Rutherford K."/>
            <person name="Simmonds M."/>
            <person name="Skelton J."/>
            <person name="Stevens K."/>
            <person name="Whitehead S."/>
            <person name="Barrell B.G."/>
        </authorList>
    </citation>
    <scope>NUCLEOTIDE SEQUENCE [LARGE SCALE GENOMIC DNA]</scope>
    <source>
        <strain evidence="2">CO-92 / Biovar Orientalis</strain>
    </source>
</reference>
<dbReference type="KEGG" id="ype:YPO3815"/>
<accession>A0A384KET5</accession>
<proteinExistence type="predicted"/>
<evidence type="ECO:0000313" key="1">
    <source>
        <dbReference type="EMBL" id="CAL22401.1"/>
    </source>
</evidence>
<name>A0A384KET5_YERPE</name>
<accession>A0A2S9PBU6</accession>